<protein>
    <recommendedName>
        <fullName evidence="16">Cytochrome P450</fullName>
    </recommendedName>
</protein>
<evidence type="ECO:0000256" key="12">
    <source>
        <dbReference type="RuleBase" id="RU000461"/>
    </source>
</evidence>
<dbReference type="PRINTS" id="PR00463">
    <property type="entry name" value="EP450I"/>
</dbReference>
<name>A0AAV8U5R3_9ROSI</name>
<keyword evidence="7 12" id="KW-0560">Oxidoreductase</keyword>
<organism evidence="14 15">
    <name type="scientific">Erythroxylum novogranatense</name>
    <dbReference type="NCBI Taxonomy" id="1862640"/>
    <lineage>
        <taxon>Eukaryota</taxon>
        <taxon>Viridiplantae</taxon>
        <taxon>Streptophyta</taxon>
        <taxon>Embryophyta</taxon>
        <taxon>Tracheophyta</taxon>
        <taxon>Spermatophyta</taxon>
        <taxon>Magnoliopsida</taxon>
        <taxon>eudicotyledons</taxon>
        <taxon>Gunneridae</taxon>
        <taxon>Pentapetalae</taxon>
        <taxon>rosids</taxon>
        <taxon>fabids</taxon>
        <taxon>Malpighiales</taxon>
        <taxon>Erythroxylaceae</taxon>
        <taxon>Erythroxylum</taxon>
    </lineage>
</organism>
<dbReference type="GO" id="GO:0016020">
    <property type="term" value="C:membrane"/>
    <property type="evidence" value="ECO:0007669"/>
    <property type="project" value="UniProtKB-SubCell"/>
</dbReference>
<evidence type="ECO:0000256" key="13">
    <source>
        <dbReference type="SAM" id="Phobius"/>
    </source>
</evidence>
<dbReference type="GO" id="GO:0016705">
    <property type="term" value="F:oxidoreductase activity, acting on paired donors, with incorporation or reduction of molecular oxygen"/>
    <property type="evidence" value="ECO:0007669"/>
    <property type="project" value="InterPro"/>
</dbReference>
<dbReference type="AlphaFoldDB" id="A0AAV8U5R3"/>
<keyword evidence="10 13" id="KW-0472">Membrane</keyword>
<evidence type="ECO:0000256" key="7">
    <source>
        <dbReference type="ARBA" id="ARBA00023002"/>
    </source>
</evidence>
<keyword evidence="6 13" id="KW-1133">Transmembrane helix</keyword>
<dbReference type="PROSITE" id="PS00086">
    <property type="entry name" value="CYTOCHROME_P450"/>
    <property type="match status" value="1"/>
</dbReference>
<dbReference type="PROSITE" id="PS00018">
    <property type="entry name" value="EF_HAND_1"/>
    <property type="match status" value="1"/>
</dbReference>
<dbReference type="Gene3D" id="1.10.630.10">
    <property type="entry name" value="Cytochrome P450"/>
    <property type="match status" value="1"/>
</dbReference>
<evidence type="ECO:0000256" key="10">
    <source>
        <dbReference type="ARBA" id="ARBA00023136"/>
    </source>
</evidence>
<evidence type="ECO:0000313" key="14">
    <source>
        <dbReference type="EMBL" id="KAJ8774625.1"/>
    </source>
</evidence>
<comment type="subcellular location">
    <subcellularLocation>
        <location evidence="1">Membrane</location>
        <topology evidence="1">Single-pass membrane protein</topology>
    </subcellularLocation>
</comment>
<dbReference type="Pfam" id="PF00067">
    <property type="entry name" value="p450"/>
    <property type="match status" value="1"/>
</dbReference>
<dbReference type="EMBL" id="JAIWQS010000001">
    <property type="protein sequence ID" value="KAJ8774625.1"/>
    <property type="molecule type" value="Genomic_DNA"/>
</dbReference>
<evidence type="ECO:0000313" key="15">
    <source>
        <dbReference type="Proteomes" id="UP001159364"/>
    </source>
</evidence>
<dbReference type="PANTHER" id="PTHR24282">
    <property type="entry name" value="CYTOCHROME P450 FAMILY MEMBER"/>
    <property type="match status" value="1"/>
</dbReference>
<keyword evidence="8 11" id="KW-0408">Iron</keyword>
<dbReference type="InterPro" id="IPR036396">
    <property type="entry name" value="Cyt_P450_sf"/>
</dbReference>
<evidence type="ECO:0000256" key="8">
    <source>
        <dbReference type="ARBA" id="ARBA00023004"/>
    </source>
</evidence>
<feature type="transmembrane region" description="Helical" evidence="13">
    <location>
        <begin position="6"/>
        <end position="24"/>
    </location>
</feature>
<dbReference type="Proteomes" id="UP001159364">
    <property type="component" value="Linkage Group LG01"/>
</dbReference>
<dbReference type="InterPro" id="IPR050665">
    <property type="entry name" value="Cytochrome_P450_Monooxygen"/>
</dbReference>
<dbReference type="GO" id="GO:0005506">
    <property type="term" value="F:iron ion binding"/>
    <property type="evidence" value="ECO:0007669"/>
    <property type="project" value="InterPro"/>
</dbReference>
<keyword evidence="9 12" id="KW-0503">Monooxygenase</keyword>
<evidence type="ECO:0000256" key="2">
    <source>
        <dbReference type="ARBA" id="ARBA00010617"/>
    </source>
</evidence>
<evidence type="ECO:0000256" key="1">
    <source>
        <dbReference type="ARBA" id="ARBA00004167"/>
    </source>
</evidence>
<sequence length="512" mass="59189">MQNLVSYFLTCLFLYFLYILFKFINKVWLAPIQTQSVMRSQGIQGPSYKFLHGNTKEISKMREETRNYPIELTHEMLTRIQPHIYSWIKLYGMNFLFWYGTRPQLVITEPELVKEIMNSKEEVFSKVEYYEYVQRLLGDGLVLSRGEKWLKMRKLANHAFHAEGLRGMVPAIISSVEMMLKGWRYNGGKEIDVFKEFKVLTSEVISRTAFGSSYQEGGRIFDMLMKMISIVGRNHFKVGIPGIREIFRTRDDIEFEKIQQGVREAIIGIIKKREIQETKDEPDCSESDFLGLLLKAYVDPDQTKKISIDDLIDECKNFYIAGQETTASGLTWTVLLMAIFKDWQDKAREEVLQQFGHQNPTADGIGKLKIMSMIINESLRLYPPVFNITREAQKEVRLGNLVVPAKMEVYISNLALHYDPQIWGDDVHLFKPERFAQGLVNATNNNNSAFLPFGLGPRICVGLNFAMTEMKIVLAMILQHYRFTLSPNYIHLPVQILTMCPQHGVQVMVEAL</sequence>
<dbReference type="InterPro" id="IPR001128">
    <property type="entry name" value="Cyt_P450"/>
</dbReference>
<proteinExistence type="inferred from homology"/>
<evidence type="ECO:0008006" key="16">
    <source>
        <dbReference type="Google" id="ProtNLM"/>
    </source>
</evidence>
<comment type="similarity">
    <text evidence="2 12">Belongs to the cytochrome P450 family.</text>
</comment>
<keyword evidence="5 11" id="KW-0479">Metal-binding</keyword>
<evidence type="ECO:0000256" key="4">
    <source>
        <dbReference type="ARBA" id="ARBA00022692"/>
    </source>
</evidence>
<keyword evidence="15" id="KW-1185">Reference proteome</keyword>
<gene>
    <name evidence="14" type="ORF">K2173_017071</name>
</gene>
<keyword evidence="3 11" id="KW-0349">Heme</keyword>
<comment type="caution">
    <text evidence="14">The sequence shown here is derived from an EMBL/GenBank/DDBJ whole genome shotgun (WGS) entry which is preliminary data.</text>
</comment>
<comment type="cofactor">
    <cofactor evidence="11">
        <name>heme</name>
        <dbReference type="ChEBI" id="CHEBI:30413"/>
    </cofactor>
</comment>
<evidence type="ECO:0000256" key="3">
    <source>
        <dbReference type="ARBA" id="ARBA00022617"/>
    </source>
</evidence>
<dbReference type="InterPro" id="IPR002401">
    <property type="entry name" value="Cyt_P450_E_grp-I"/>
</dbReference>
<dbReference type="InterPro" id="IPR018247">
    <property type="entry name" value="EF_Hand_1_Ca_BS"/>
</dbReference>
<dbReference type="PRINTS" id="PR00385">
    <property type="entry name" value="P450"/>
</dbReference>
<accession>A0AAV8U5R3</accession>
<evidence type="ECO:0000256" key="11">
    <source>
        <dbReference type="PIRSR" id="PIRSR602401-1"/>
    </source>
</evidence>
<evidence type="ECO:0000256" key="5">
    <source>
        <dbReference type="ARBA" id="ARBA00022723"/>
    </source>
</evidence>
<dbReference type="SUPFAM" id="SSF48264">
    <property type="entry name" value="Cytochrome P450"/>
    <property type="match status" value="1"/>
</dbReference>
<dbReference type="GO" id="GO:0020037">
    <property type="term" value="F:heme binding"/>
    <property type="evidence" value="ECO:0007669"/>
    <property type="project" value="InterPro"/>
</dbReference>
<evidence type="ECO:0000256" key="6">
    <source>
        <dbReference type="ARBA" id="ARBA00022989"/>
    </source>
</evidence>
<dbReference type="PANTHER" id="PTHR24282:SF275">
    <property type="entry name" value="CYTOCHROME P450"/>
    <property type="match status" value="1"/>
</dbReference>
<evidence type="ECO:0000256" key="9">
    <source>
        <dbReference type="ARBA" id="ARBA00023033"/>
    </source>
</evidence>
<dbReference type="GO" id="GO:0004497">
    <property type="term" value="F:monooxygenase activity"/>
    <property type="evidence" value="ECO:0007669"/>
    <property type="project" value="UniProtKB-KW"/>
</dbReference>
<dbReference type="InterPro" id="IPR017972">
    <property type="entry name" value="Cyt_P450_CS"/>
</dbReference>
<feature type="binding site" description="axial binding residue" evidence="11">
    <location>
        <position position="460"/>
    </location>
    <ligand>
        <name>heme</name>
        <dbReference type="ChEBI" id="CHEBI:30413"/>
    </ligand>
    <ligandPart>
        <name>Fe</name>
        <dbReference type="ChEBI" id="CHEBI:18248"/>
    </ligandPart>
</feature>
<reference evidence="14 15" key="1">
    <citation type="submission" date="2021-09" db="EMBL/GenBank/DDBJ databases">
        <title>Genomic insights and catalytic innovation underlie evolution of tropane alkaloids biosynthesis.</title>
        <authorList>
            <person name="Wang Y.-J."/>
            <person name="Tian T."/>
            <person name="Huang J.-P."/>
            <person name="Huang S.-X."/>
        </authorList>
    </citation>
    <scope>NUCLEOTIDE SEQUENCE [LARGE SCALE GENOMIC DNA]</scope>
    <source>
        <strain evidence="14">KIB-2018</strain>
        <tissue evidence="14">Leaf</tissue>
    </source>
</reference>
<keyword evidence="4 13" id="KW-0812">Transmembrane</keyword>